<dbReference type="Proteomes" id="UP001417504">
    <property type="component" value="Unassembled WGS sequence"/>
</dbReference>
<dbReference type="PANTHER" id="PTHR13068">
    <property type="entry name" value="CGI-12 PROTEIN-RELATED"/>
    <property type="match status" value="1"/>
</dbReference>
<evidence type="ECO:0000256" key="1">
    <source>
        <dbReference type="ARBA" id="ARBA00007692"/>
    </source>
</evidence>
<dbReference type="AlphaFoldDB" id="A0AAP0HMK7"/>
<dbReference type="GO" id="GO:0003676">
    <property type="term" value="F:nucleic acid binding"/>
    <property type="evidence" value="ECO:0007669"/>
    <property type="project" value="InterPro"/>
</dbReference>
<dbReference type="Gene3D" id="1.25.70.10">
    <property type="entry name" value="Transcription termination factor 3, mitochondrial"/>
    <property type="match status" value="1"/>
</dbReference>
<evidence type="ECO:0000313" key="5">
    <source>
        <dbReference type="Proteomes" id="UP001417504"/>
    </source>
</evidence>
<keyword evidence="2" id="KW-0806">Transcription termination</keyword>
<comment type="caution">
    <text evidence="4">The sequence shown here is derived from an EMBL/GenBank/DDBJ whole genome shotgun (WGS) entry which is preliminary data.</text>
</comment>
<keyword evidence="5" id="KW-1185">Reference proteome</keyword>
<dbReference type="GO" id="GO:0006353">
    <property type="term" value="P:DNA-templated transcription termination"/>
    <property type="evidence" value="ECO:0007669"/>
    <property type="project" value="UniProtKB-KW"/>
</dbReference>
<evidence type="ECO:0000256" key="3">
    <source>
        <dbReference type="ARBA" id="ARBA00022946"/>
    </source>
</evidence>
<name>A0AAP0HMK7_9MAGN</name>
<comment type="similarity">
    <text evidence="1">Belongs to the mTERF family.</text>
</comment>
<evidence type="ECO:0000256" key="2">
    <source>
        <dbReference type="ARBA" id="ARBA00022472"/>
    </source>
</evidence>
<evidence type="ECO:0000313" key="4">
    <source>
        <dbReference type="EMBL" id="KAK9090162.1"/>
    </source>
</evidence>
<gene>
    <name evidence="4" type="ORF">Sjap_023339</name>
</gene>
<keyword evidence="3" id="KW-0809">Transit peptide</keyword>
<dbReference type="Pfam" id="PF02536">
    <property type="entry name" value="mTERF"/>
    <property type="match status" value="2"/>
</dbReference>
<dbReference type="EMBL" id="JBBNAE010000010">
    <property type="protein sequence ID" value="KAK9090162.1"/>
    <property type="molecule type" value="Genomic_DNA"/>
</dbReference>
<keyword evidence="2" id="KW-0804">Transcription</keyword>
<organism evidence="4 5">
    <name type="scientific">Stephania japonica</name>
    <dbReference type="NCBI Taxonomy" id="461633"/>
    <lineage>
        <taxon>Eukaryota</taxon>
        <taxon>Viridiplantae</taxon>
        <taxon>Streptophyta</taxon>
        <taxon>Embryophyta</taxon>
        <taxon>Tracheophyta</taxon>
        <taxon>Spermatophyta</taxon>
        <taxon>Magnoliopsida</taxon>
        <taxon>Ranunculales</taxon>
        <taxon>Menispermaceae</taxon>
        <taxon>Menispermoideae</taxon>
        <taxon>Cissampelideae</taxon>
        <taxon>Stephania</taxon>
    </lineage>
</organism>
<protein>
    <submittedName>
        <fullName evidence="4">Uncharacterized protein</fullName>
    </submittedName>
</protein>
<dbReference type="PANTHER" id="PTHR13068:SF236">
    <property type="entry name" value="OS02G0749800 PROTEIN"/>
    <property type="match status" value="1"/>
</dbReference>
<sequence length="347" mass="39605">MLRFCCKDFIFRITRPSTVPNRLFFSVLTKPLKPSSDSENQSSHTVSYLTKSCGLSPKSALLASKKLNIRSTKNSDSVIDLFRENGFTDAQIMVFINKRPRVLLSRPETIKPKFEFLKSLMVSNDELWSLLWREPLILIRSLKAMVSNVDFVRNLVHNEGDVLVVVKQLYRARLLVIQASALMLNVNRFKASVVAAEKLGFNPKRVGFLLAVRTMIVVSESSWDQKMRTFKSTGWTEDEIFAAFKVQPMMMLTSDKKIRKLMDFFRDKLGCETAIVAKSPDSHVPQVMKLTAKSFMEKFVIKYRDVVPNVEKAHRGEVPFHGFSRECKYGMLKVGVRSTSAMQNVVS</sequence>
<dbReference type="SMART" id="SM00733">
    <property type="entry name" value="Mterf"/>
    <property type="match status" value="4"/>
</dbReference>
<dbReference type="InterPro" id="IPR003690">
    <property type="entry name" value="MTERF"/>
</dbReference>
<accession>A0AAP0HMK7</accession>
<dbReference type="InterPro" id="IPR038538">
    <property type="entry name" value="MTERF_sf"/>
</dbReference>
<reference evidence="4 5" key="1">
    <citation type="submission" date="2024-01" db="EMBL/GenBank/DDBJ databases">
        <title>Genome assemblies of Stephania.</title>
        <authorList>
            <person name="Yang L."/>
        </authorList>
    </citation>
    <scope>NUCLEOTIDE SEQUENCE [LARGE SCALE GENOMIC DNA]</scope>
    <source>
        <strain evidence="4">QJT</strain>
        <tissue evidence="4">Leaf</tissue>
    </source>
</reference>
<proteinExistence type="inferred from homology"/>
<keyword evidence="2" id="KW-0805">Transcription regulation</keyword>